<evidence type="ECO:0000313" key="1">
    <source>
        <dbReference type="EMBL" id="DAF91975.1"/>
    </source>
</evidence>
<protein>
    <submittedName>
        <fullName evidence="1">Uncharacterized protein</fullName>
    </submittedName>
</protein>
<reference evidence="1" key="1">
    <citation type="journal article" date="2021" name="Proc. Natl. Acad. Sci. U.S.A.">
        <title>A Catalog of Tens of Thousands of Viruses from Human Metagenomes Reveals Hidden Associations with Chronic Diseases.</title>
        <authorList>
            <person name="Tisza M.J."/>
            <person name="Buck C.B."/>
        </authorList>
    </citation>
    <scope>NUCLEOTIDE SEQUENCE</scope>
    <source>
        <strain evidence="1">CtZkC8</strain>
    </source>
</reference>
<dbReference type="EMBL" id="BK016062">
    <property type="protein sequence ID" value="DAF91975.1"/>
    <property type="molecule type" value="Genomic_DNA"/>
</dbReference>
<name>A0A8S5UBV2_9CAUD</name>
<proteinExistence type="predicted"/>
<organism evidence="1">
    <name type="scientific">Podoviridae sp. ctZkC8</name>
    <dbReference type="NCBI Taxonomy" id="2825259"/>
    <lineage>
        <taxon>Viruses</taxon>
        <taxon>Duplodnaviria</taxon>
        <taxon>Heunggongvirae</taxon>
        <taxon>Uroviricota</taxon>
        <taxon>Caudoviricetes</taxon>
    </lineage>
</organism>
<sequence length="83" mass="9586">MNVTNHELARLYQLRFRDTSILSQIGLDRLDKLFDNNGNPIASWMSGFINAHVDIVKDPWISRLNVNPYTYNMVNFLSRMGVG</sequence>
<accession>A0A8S5UBV2</accession>